<dbReference type="EMBL" id="WMBR01000002">
    <property type="protein sequence ID" value="MXP21859.1"/>
    <property type="molecule type" value="Genomic_DNA"/>
</dbReference>
<keyword evidence="3" id="KW-1185">Reference proteome</keyword>
<proteinExistence type="predicted"/>
<dbReference type="RefSeq" id="WP_160901995.1">
    <property type="nucleotide sequence ID" value="NZ_CP102850.1"/>
</dbReference>
<protein>
    <submittedName>
        <fullName evidence="2">Uncharacterized protein</fullName>
    </submittedName>
</protein>
<accession>A0A6L7GPL2</accession>
<evidence type="ECO:0000313" key="3">
    <source>
        <dbReference type="Proteomes" id="UP000475545"/>
    </source>
</evidence>
<organism evidence="2 3">
    <name type="scientific">Gordonia mangrovi</name>
    <dbReference type="NCBI Taxonomy" id="2665643"/>
    <lineage>
        <taxon>Bacteria</taxon>
        <taxon>Bacillati</taxon>
        <taxon>Actinomycetota</taxon>
        <taxon>Actinomycetes</taxon>
        <taxon>Mycobacteriales</taxon>
        <taxon>Gordoniaceae</taxon>
        <taxon>Gordonia</taxon>
    </lineage>
</organism>
<comment type="caution">
    <text evidence="2">The sequence shown here is derived from an EMBL/GenBank/DDBJ whole genome shotgun (WGS) entry which is preliminary data.</text>
</comment>
<dbReference type="InterPro" id="IPR049709">
    <property type="entry name" value="IniB-like_N"/>
</dbReference>
<dbReference type="Proteomes" id="UP000475545">
    <property type="component" value="Unassembled WGS sequence"/>
</dbReference>
<sequence length="185" mass="19421">MTTRTLLDFVMCLNYDPETAAAFRGDPQQALIDAGLHHVSVSDVENLLAIVGPSPPSSGLDRGAVGSDASIWSTSEVAHAFDAAFLDGAPPSADSDRNPVEAEGFAPEGRPFPAEVEAYPAGAGRFPTDDSRIPDDHNQFAVDTAGPFIEDRPESQENALALDDPGAQADLPDVDHSVDLPLDGL</sequence>
<dbReference type="AlphaFoldDB" id="A0A6L7GPL2"/>
<gene>
    <name evidence="2" type="ORF">GIY30_10910</name>
</gene>
<evidence type="ECO:0000313" key="2">
    <source>
        <dbReference type="EMBL" id="MXP21859.1"/>
    </source>
</evidence>
<feature type="region of interest" description="Disordered" evidence="1">
    <location>
        <begin position="89"/>
        <end position="185"/>
    </location>
</feature>
<evidence type="ECO:0000256" key="1">
    <source>
        <dbReference type="SAM" id="MobiDB-lite"/>
    </source>
</evidence>
<dbReference type="NCBIfam" id="NF038175">
    <property type="entry name" value="IniB_NTERM"/>
    <property type="match status" value="1"/>
</dbReference>
<feature type="compositionally biased region" description="Basic and acidic residues" evidence="1">
    <location>
        <begin position="127"/>
        <end position="138"/>
    </location>
</feature>
<reference evidence="2 3" key="1">
    <citation type="submission" date="2019-11" db="EMBL/GenBank/DDBJ databases">
        <title>Gordonia sp. nov., a novel actinobacterium isolated from mangrove soil in Hainan.</title>
        <authorList>
            <person name="Huang X."/>
            <person name="Xie Y."/>
            <person name="Chu X."/>
            <person name="Xiao K."/>
        </authorList>
    </citation>
    <scope>NUCLEOTIDE SEQUENCE [LARGE SCALE GENOMIC DNA]</scope>
    <source>
        <strain evidence="2 3">HNM0687</strain>
    </source>
</reference>
<name>A0A6L7GPL2_9ACTN</name>